<name>A0ACC3DZY4_9PEZI</name>
<organism evidence="1 2">
    <name type="scientific">Coniosporium uncinatum</name>
    <dbReference type="NCBI Taxonomy" id="93489"/>
    <lineage>
        <taxon>Eukaryota</taxon>
        <taxon>Fungi</taxon>
        <taxon>Dikarya</taxon>
        <taxon>Ascomycota</taxon>
        <taxon>Pezizomycotina</taxon>
        <taxon>Dothideomycetes</taxon>
        <taxon>Dothideomycetes incertae sedis</taxon>
        <taxon>Coniosporium</taxon>
    </lineage>
</organism>
<keyword evidence="2" id="KW-1185">Reference proteome</keyword>
<evidence type="ECO:0000313" key="1">
    <source>
        <dbReference type="EMBL" id="KAK3082371.1"/>
    </source>
</evidence>
<proteinExistence type="predicted"/>
<evidence type="ECO:0000313" key="2">
    <source>
        <dbReference type="Proteomes" id="UP001186974"/>
    </source>
</evidence>
<accession>A0ACC3DZY4</accession>
<dbReference type="Proteomes" id="UP001186974">
    <property type="component" value="Unassembled WGS sequence"/>
</dbReference>
<gene>
    <name evidence="1" type="ORF">LTS18_004283</name>
</gene>
<reference evidence="1" key="1">
    <citation type="submission" date="2024-09" db="EMBL/GenBank/DDBJ databases">
        <title>Black Yeasts Isolated from many extreme environments.</title>
        <authorList>
            <person name="Coleine C."/>
            <person name="Stajich J.E."/>
            <person name="Selbmann L."/>
        </authorList>
    </citation>
    <scope>NUCLEOTIDE SEQUENCE</scope>
    <source>
        <strain evidence="1">CCFEE 5737</strain>
    </source>
</reference>
<protein>
    <submittedName>
        <fullName evidence="1">Uncharacterized protein</fullName>
    </submittedName>
</protein>
<sequence>MALPQFLSLPLALTLSLLSILPLLFSCVPQTAAQSIPNLEYPPFDYAYSSSALVVRATDNLQTFNGSLGGIAAPAITKSGDAERPFRVGDDRFAEFDAAARRTCDVQHNACADAANAATSANRAAERGGRERGGREDREAGGGEADEDESGEKKKKKKIQQRRQQQQQQQHRQKRQERGQNLDRKRQGPAPPPLPLAPTTLPPPEQEGSGGGEQEVGGLTVAQCDRQKRDCDVWQAGVAVQSFGQENLGPDPQGDGGFDLVCDVNV</sequence>
<comment type="caution">
    <text evidence="1">The sequence shown here is derived from an EMBL/GenBank/DDBJ whole genome shotgun (WGS) entry which is preliminary data.</text>
</comment>
<dbReference type="EMBL" id="JAWDJW010000001">
    <property type="protein sequence ID" value="KAK3082371.1"/>
    <property type="molecule type" value="Genomic_DNA"/>
</dbReference>